<dbReference type="EMBL" id="KY684083">
    <property type="protein sequence ID" value="ARF08225.1"/>
    <property type="molecule type" value="Genomic_DNA"/>
</dbReference>
<dbReference type="PANTHER" id="PTHR46359">
    <property type="entry name" value="GEO07743P1"/>
    <property type="match status" value="1"/>
</dbReference>
<dbReference type="InterPro" id="IPR052804">
    <property type="entry name" value="UEC_component"/>
</dbReference>
<proteinExistence type="predicted"/>
<evidence type="ECO:0000313" key="3">
    <source>
        <dbReference type="EMBL" id="ARF08225.1"/>
    </source>
</evidence>
<accession>A0A1V0S937</accession>
<dbReference type="PANTHER" id="PTHR46359:SF2">
    <property type="entry name" value="GEO07743P1"/>
    <property type="match status" value="1"/>
</dbReference>
<dbReference type="GO" id="GO:0008270">
    <property type="term" value="F:zinc ion binding"/>
    <property type="evidence" value="ECO:0007669"/>
    <property type="project" value="UniProtKB-KW"/>
</dbReference>
<feature type="domain" description="RING-type" evidence="2">
    <location>
        <begin position="53"/>
        <end position="94"/>
    </location>
</feature>
<protein>
    <submittedName>
        <fullName evidence="3">RING finger domain protein</fullName>
    </submittedName>
</protein>
<evidence type="ECO:0000259" key="2">
    <source>
        <dbReference type="PROSITE" id="PS50089"/>
    </source>
</evidence>
<dbReference type="PROSITE" id="PS50089">
    <property type="entry name" value="ZF_RING_2"/>
    <property type="match status" value="1"/>
</dbReference>
<evidence type="ECO:0000256" key="1">
    <source>
        <dbReference type="PROSITE-ProRule" id="PRU00175"/>
    </source>
</evidence>
<dbReference type="SUPFAM" id="SSF57850">
    <property type="entry name" value="RING/U-box"/>
    <property type="match status" value="1"/>
</dbReference>
<dbReference type="SMART" id="SM00184">
    <property type="entry name" value="RING"/>
    <property type="match status" value="1"/>
</dbReference>
<reference evidence="3" key="1">
    <citation type="journal article" date="2017" name="Science">
        <title>Giant viruses with an expanded complement of translation system components.</title>
        <authorList>
            <person name="Schulz F."/>
            <person name="Yutin N."/>
            <person name="Ivanova N.N."/>
            <person name="Ortega D.R."/>
            <person name="Lee T.K."/>
            <person name="Vierheilig J."/>
            <person name="Daims H."/>
            <person name="Horn M."/>
            <person name="Wagner M."/>
            <person name="Jensen G.J."/>
            <person name="Kyrpides N.C."/>
            <person name="Koonin E.V."/>
            <person name="Woyke T."/>
        </authorList>
    </citation>
    <scope>NUCLEOTIDE SEQUENCE</scope>
    <source>
        <strain evidence="3">CTV1</strain>
    </source>
</reference>
<gene>
    <name evidence="3" type="ORF">Catovirus_1_275</name>
</gene>
<keyword evidence="1" id="KW-0863">Zinc-finger</keyword>
<dbReference type="Pfam" id="PF13639">
    <property type="entry name" value="zf-RING_2"/>
    <property type="match status" value="1"/>
</dbReference>
<dbReference type="Gene3D" id="3.30.40.10">
    <property type="entry name" value="Zinc/RING finger domain, C3HC4 (zinc finger)"/>
    <property type="match status" value="1"/>
</dbReference>
<dbReference type="InterPro" id="IPR013083">
    <property type="entry name" value="Znf_RING/FYVE/PHD"/>
</dbReference>
<organism evidence="3">
    <name type="scientific">Catovirus CTV1</name>
    <dbReference type="NCBI Taxonomy" id="1977631"/>
    <lineage>
        <taxon>Viruses</taxon>
        <taxon>Varidnaviria</taxon>
        <taxon>Bamfordvirae</taxon>
        <taxon>Nucleocytoviricota</taxon>
        <taxon>Megaviricetes</taxon>
        <taxon>Imitervirales</taxon>
        <taxon>Mimiviridae</taxon>
        <taxon>Klosneuvirinae</taxon>
        <taxon>Catovirus</taxon>
    </lineage>
</organism>
<sequence>MTCVITIILPILLLHNTGEQIINYIMRFYRYIKCIVYSPPYRIKENNEKTEMCCICLDGIICGDRIYTSKCNHEYHYDCIYDWVIVSGTCPYCRQLL</sequence>
<keyword evidence="1" id="KW-0479">Metal-binding</keyword>
<name>A0A1V0S937_9VIRU</name>
<keyword evidence="1" id="KW-0862">Zinc</keyword>
<dbReference type="InterPro" id="IPR001841">
    <property type="entry name" value="Znf_RING"/>
</dbReference>